<evidence type="ECO:0000259" key="1">
    <source>
        <dbReference type="Pfam" id="PF13761"/>
    </source>
</evidence>
<dbReference type="InterPro" id="IPR025311">
    <property type="entry name" value="DUF4166"/>
</dbReference>
<protein>
    <recommendedName>
        <fullName evidence="1">DUF4166 domain-containing protein</fullName>
    </recommendedName>
</protein>
<name>A0A085V7Q4_PSESX</name>
<dbReference type="RefSeq" id="WP_047575235.1">
    <property type="nucleotide sequence ID" value="NZ_JPQT01000104.1"/>
</dbReference>
<dbReference type="Pfam" id="PF13761">
    <property type="entry name" value="DUF4166"/>
    <property type="match status" value="1"/>
</dbReference>
<dbReference type="EMBL" id="JPQT01000104">
    <property type="protein sequence ID" value="KFE51467.1"/>
    <property type="molecule type" value="Genomic_DNA"/>
</dbReference>
<feature type="domain" description="DUF4166" evidence="1">
    <location>
        <begin position="16"/>
        <end position="173"/>
    </location>
</feature>
<sequence length="184" mass="20307">MSGLYRTVLGDDFQRLAPVLQALHHGQGSSVRGYLSVVWPEMRCKRLLLRLLKMPSESNAAKSDVLIIPVARGSERWIRDIGGCGLISVMQPRGQRVIVERTGLLKVYLKTWVDAQGSLQQRSTRICLRGLGLPLPGLVIAASEHALDTSSFRCKVTVAAFPFGKLLSYEGDLSVLNFNSLRNC</sequence>
<comment type="caution">
    <text evidence="2">The sequence shown here is derived from an EMBL/GenBank/DDBJ whole genome shotgun (WGS) entry which is preliminary data.</text>
</comment>
<evidence type="ECO:0000313" key="3">
    <source>
        <dbReference type="Proteomes" id="UP000028643"/>
    </source>
</evidence>
<accession>A0A085V7Q4</accession>
<evidence type="ECO:0000313" key="2">
    <source>
        <dbReference type="EMBL" id="KFE51467.1"/>
    </source>
</evidence>
<gene>
    <name evidence="2" type="ORF">IV02_12850</name>
</gene>
<dbReference type="Proteomes" id="UP000028643">
    <property type="component" value="Unassembled WGS sequence"/>
</dbReference>
<organism evidence="2 3">
    <name type="scientific">Pseudomonas syringae</name>
    <dbReference type="NCBI Taxonomy" id="317"/>
    <lineage>
        <taxon>Bacteria</taxon>
        <taxon>Pseudomonadati</taxon>
        <taxon>Pseudomonadota</taxon>
        <taxon>Gammaproteobacteria</taxon>
        <taxon>Pseudomonadales</taxon>
        <taxon>Pseudomonadaceae</taxon>
        <taxon>Pseudomonas</taxon>
    </lineage>
</organism>
<proteinExistence type="predicted"/>
<dbReference type="PATRIC" id="fig|317.174.peg.2640"/>
<dbReference type="AlphaFoldDB" id="A0A085V7Q4"/>
<reference evidence="2 3" key="1">
    <citation type="submission" date="2014-07" db="EMBL/GenBank/DDBJ databases">
        <title>Draft Genome Sequences of Environmental Pseudomonas syringae strains.</title>
        <authorList>
            <person name="Baltrus D.A."/>
            <person name="Berge O."/>
            <person name="Morris C."/>
        </authorList>
    </citation>
    <scope>NUCLEOTIDE SEQUENCE [LARGE SCALE GENOMIC DNA]</scope>
    <source>
        <strain evidence="2 3">CEB003</strain>
    </source>
</reference>